<dbReference type="InterPro" id="IPR004532">
    <property type="entry name" value="Phe-tRNA-ligase_IIc_bsu_bact"/>
</dbReference>
<comment type="catalytic activity">
    <reaction evidence="14 15">
        <text>tRNA(Phe) + L-phenylalanine + ATP = L-phenylalanyl-tRNA(Phe) + AMP + diphosphate + H(+)</text>
        <dbReference type="Rhea" id="RHEA:19413"/>
        <dbReference type="Rhea" id="RHEA-COMP:9668"/>
        <dbReference type="Rhea" id="RHEA-COMP:9699"/>
        <dbReference type="ChEBI" id="CHEBI:15378"/>
        <dbReference type="ChEBI" id="CHEBI:30616"/>
        <dbReference type="ChEBI" id="CHEBI:33019"/>
        <dbReference type="ChEBI" id="CHEBI:58095"/>
        <dbReference type="ChEBI" id="CHEBI:78442"/>
        <dbReference type="ChEBI" id="CHEBI:78531"/>
        <dbReference type="ChEBI" id="CHEBI:456215"/>
        <dbReference type="EC" id="6.1.1.20"/>
    </reaction>
</comment>
<dbReference type="SMART" id="SM00874">
    <property type="entry name" value="B5"/>
    <property type="match status" value="1"/>
</dbReference>
<dbReference type="STRING" id="1802158.A2827_03295"/>
<dbReference type="Gene3D" id="3.30.56.10">
    <property type="match status" value="2"/>
</dbReference>
<organism evidence="18 19">
    <name type="scientific">Candidatus Spechtbacteria bacterium RIFCSPHIGHO2_01_FULL_43_30</name>
    <dbReference type="NCBI Taxonomy" id="1802158"/>
    <lineage>
        <taxon>Bacteria</taxon>
        <taxon>Candidatus Spechtiibacteriota</taxon>
    </lineage>
</organism>
<evidence type="ECO:0000256" key="3">
    <source>
        <dbReference type="ARBA" id="ARBA00011209"/>
    </source>
</evidence>
<dbReference type="Pfam" id="PF17759">
    <property type="entry name" value="tRNA_synthFbeta"/>
    <property type="match status" value="1"/>
</dbReference>
<dbReference type="InterPro" id="IPR009061">
    <property type="entry name" value="DNA-bd_dom_put_sf"/>
</dbReference>
<comment type="caution">
    <text evidence="18">The sequence shown here is derived from an EMBL/GenBank/DDBJ whole genome shotgun (WGS) entry which is preliminary data.</text>
</comment>
<dbReference type="SUPFAM" id="SSF54991">
    <property type="entry name" value="Anticodon-binding domain of PheRS"/>
    <property type="match status" value="1"/>
</dbReference>
<dbReference type="EMBL" id="MHOD01000002">
    <property type="protein sequence ID" value="OGZ58653.1"/>
    <property type="molecule type" value="Genomic_DNA"/>
</dbReference>
<dbReference type="InterPro" id="IPR005121">
    <property type="entry name" value="Fdx_antiC-bd"/>
</dbReference>
<reference evidence="18 19" key="1">
    <citation type="journal article" date="2016" name="Nat. Commun.">
        <title>Thousands of microbial genomes shed light on interconnected biogeochemical processes in an aquifer system.</title>
        <authorList>
            <person name="Anantharaman K."/>
            <person name="Brown C.T."/>
            <person name="Hug L.A."/>
            <person name="Sharon I."/>
            <person name="Castelle C.J."/>
            <person name="Probst A.J."/>
            <person name="Thomas B.C."/>
            <person name="Singh A."/>
            <person name="Wilkins M.J."/>
            <person name="Karaoz U."/>
            <person name="Brodie E.L."/>
            <person name="Williams K.H."/>
            <person name="Hubbard S.S."/>
            <person name="Banfield J.F."/>
        </authorList>
    </citation>
    <scope>NUCLEOTIDE SEQUENCE [LARGE SCALE GENOMIC DNA]</scope>
</reference>
<dbReference type="Pfam" id="PF03147">
    <property type="entry name" value="FDX-ACB"/>
    <property type="match status" value="1"/>
</dbReference>
<dbReference type="SMART" id="SM00896">
    <property type="entry name" value="FDX-ACB"/>
    <property type="match status" value="1"/>
</dbReference>
<dbReference type="Gene3D" id="3.50.40.10">
    <property type="entry name" value="Phenylalanyl-trna Synthetase, Chain B, domain 3"/>
    <property type="match status" value="1"/>
</dbReference>
<evidence type="ECO:0000256" key="12">
    <source>
        <dbReference type="ARBA" id="ARBA00022917"/>
    </source>
</evidence>
<evidence type="ECO:0000256" key="8">
    <source>
        <dbReference type="ARBA" id="ARBA00022741"/>
    </source>
</evidence>
<feature type="binding site" evidence="15">
    <location>
        <position position="333"/>
    </location>
    <ligand>
        <name>Mg(2+)</name>
        <dbReference type="ChEBI" id="CHEBI:18420"/>
        <note>shared with alpha subunit</note>
    </ligand>
</feature>
<name>A0A1G2H838_9BACT</name>
<dbReference type="Proteomes" id="UP000177932">
    <property type="component" value="Unassembled WGS sequence"/>
</dbReference>
<comment type="cofactor">
    <cofactor evidence="15">
        <name>Mg(2+)</name>
        <dbReference type="ChEBI" id="CHEBI:18420"/>
    </cofactor>
    <text evidence="15">Binds 2 magnesium ions per tetramer.</text>
</comment>
<gene>
    <name evidence="15" type="primary">pheT</name>
    <name evidence="18" type="ORF">A2827_03295</name>
</gene>
<keyword evidence="8 15" id="KW-0547">Nucleotide-binding</keyword>
<evidence type="ECO:0000256" key="15">
    <source>
        <dbReference type="HAMAP-Rule" id="MF_00283"/>
    </source>
</evidence>
<dbReference type="AlphaFoldDB" id="A0A1G2H838"/>
<sequence>MHSFEVEGVEKKNGDYLLEIDILPNRAHDCLSHYGLARECAALFVLEMASLPALGNEPKDGQDKEVLSVKILNTDLCRRYSAYVIEGVKITESRDLVKGRLESVGQKPINNVVDVTNYIVWELGQPLHAFDFEKIKGSEMTVRLSKAGEKVETLDGEIRELDDRTLIIEDSERLIDLAGIKGGANTQIDKDTKTIVLQAAIFDAAHIRRSSQYLGLRTDAAMRYMHGFDPNLPVKALRRGVELLMETNPDAKIVQKIDIYSDPAKPKRVSLSYGYINGLLGVNIPEDEVRVILKRLGCTVSALRESDKKAGGFAGELSVEVPDYRLDLNIREDLVEEIGRIYGYENINGDPPRGILITPYRNDRVLWRRMARGILRDAGFSEVYNYSLISRDEISGFGFEIRELANPVSDEFRFLRPSLIPGILKNMARNSRYGETAQIFETGKVFCGNEEKENIIIALNDFESIGFYRLKGYLDDVLKKFGITDFYFDPAFSSEDEKRHGFLLHPGRRANIFIDSKFAGFMGEVSPALCSEYSLKNRVFCAEIDFGEIADEAEDEHIYQKPSKYPDVVRDVAILAPRDVRVVDVMNLINSSGGELLRDVDLFDMYEGENLPDGMKNLAFHLIFQSEDRTLTSEEVDSIMNGINENINEKGWEVR</sequence>
<keyword evidence="10 15" id="KW-0460">Magnesium</keyword>
<dbReference type="InterPro" id="IPR036690">
    <property type="entry name" value="Fdx_antiC-bd_sf"/>
</dbReference>
<evidence type="ECO:0000256" key="13">
    <source>
        <dbReference type="ARBA" id="ARBA00023146"/>
    </source>
</evidence>
<dbReference type="InterPro" id="IPR005147">
    <property type="entry name" value="tRNA_synthase_B5-dom"/>
</dbReference>
<dbReference type="GO" id="GO:0005524">
    <property type="term" value="F:ATP binding"/>
    <property type="evidence" value="ECO:0007669"/>
    <property type="project" value="UniProtKB-UniRule"/>
</dbReference>
<dbReference type="GO" id="GO:0000287">
    <property type="term" value="F:magnesium ion binding"/>
    <property type="evidence" value="ECO:0007669"/>
    <property type="project" value="UniProtKB-UniRule"/>
</dbReference>
<evidence type="ECO:0000256" key="7">
    <source>
        <dbReference type="ARBA" id="ARBA00022723"/>
    </source>
</evidence>
<dbReference type="Gene3D" id="3.30.70.380">
    <property type="entry name" value="Ferrodoxin-fold anticodon-binding domain"/>
    <property type="match status" value="1"/>
</dbReference>
<evidence type="ECO:0000256" key="2">
    <source>
        <dbReference type="ARBA" id="ARBA00008653"/>
    </source>
</evidence>
<evidence type="ECO:0000256" key="6">
    <source>
        <dbReference type="ARBA" id="ARBA00022598"/>
    </source>
</evidence>
<dbReference type="SUPFAM" id="SSF46955">
    <property type="entry name" value="Putative DNA-binding domain"/>
    <property type="match status" value="2"/>
</dbReference>
<dbReference type="GO" id="GO:0000049">
    <property type="term" value="F:tRNA binding"/>
    <property type="evidence" value="ECO:0007669"/>
    <property type="project" value="UniProtKB-KW"/>
</dbReference>
<keyword evidence="12 15" id="KW-0648">Protein biosynthesis</keyword>
<keyword evidence="13 15" id="KW-0030">Aminoacyl-tRNA synthetase</keyword>
<proteinExistence type="inferred from homology"/>
<keyword evidence="5" id="KW-0820">tRNA-binding</keyword>
<protein>
    <recommendedName>
        <fullName evidence="15">Phenylalanine--tRNA ligase beta subunit</fullName>
        <ecNumber evidence="15">6.1.1.20</ecNumber>
    </recommendedName>
    <alternativeName>
        <fullName evidence="15">Phenylalanyl-tRNA synthetase beta subunit</fullName>
        <shortName evidence="15">PheRS</shortName>
    </alternativeName>
</protein>
<feature type="domain" description="B5" evidence="17">
    <location>
        <begin position="264"/>
        <end position="349"/>
    </location>
</feature>
<dbReference type="InterPro" id="IPR045060">
    <property type="entry name" value="Phe-tRNA-ligase_IIc_bsu"/>
</dbReference>
<keyword evidence="4 15" id="KW-0963">Cytoplasm</keyword>
<dbReference type="SUPFAM" id="SSF55681">
    <property type="entry name" value="Class II aaRS and biotin synthetases"/>
    <property type="match status" value="1"/>
</dbReference>
<evidence type="ECO:0000313" key="18">
    <source>
        <dbReference type="EMBL" id="OGZ58653.1"/>
    </source>
</evidence>
<dbReference type="Pfam" id="PF03484">
    <property type="entry name" value="B5"/>
    <property type="match status" value="1"/>
</dbReference>
<dbReference type="PANTHER" id="PTHR10947">
    <property type="entry name" value="PHENYLALANYL-TRNA SYNTHETASE BETA CHAIN AND LEUCINE-RICH REPEAT-CONTAINING PROTEIN 47"/>
    <property type="match status" value="1"/>
</dbReference>
<evidence type="ECO:0000256" key="5">
    <source>
        <dbReference type="ARBA" id="ARBA00022555"/>
    </source>
</evidence>
<dbReference type="InterPro" id="IPR041616">
    <property type="entry name" value="PheRS_beta_core"/>
</dbReference>
<dbReference type="InterPro" id="IPR005146">
    <property type="entry name" value="B3/B4_tRNA-bd"/>
</dbReference>
<dbReference type="Pfam" id="PF03483">
    <property type="entry name" value="B3_4"/>
    <property type="match status" value="1"/>
</dbReference>
<keyword evidence="9 15" id="KW-0067">ATP-binding</keyword>
<comment type="similarity">
    <text evidence="2 15">Belongs to the phenylalanyl-tRNA synthetase beta subunit family. Type 1 subfamily.</text>
</comment>
<dbReference type="InterPro" id="IPR045864">
    <property type="entry name" value="aa-tRNA-synth_II/BPL/LPL"/>
</dbReference>
<dbReference type="GO" id="GO:0009328">
    <property type="term" value="C:phenylalanine-tRNA ligase complex"/>
    <property type="evidence" value="ECO:0007669"/>
    <property type="project" value="TreeGrafter"/>
</dbReference>
<evidence type="ECO:0000259" key="17">
    <source>
        <dbReference type="PROSITE" id="PS51483"/>
    </source>
</evidence>
<feature type="binding site" evidence="15">
    <location>
        <position position="336"/>
    </location>
    <ligand>
        <name>Mg(2+)</name>
        <dbReference type="ChEBI" id="CHEBI:18420"/>
        <note>shared with alpha subunit</note>
    </ligand>
</feature>
<feature type="binding site" evidence="15">
    <location>
        <position position="327"/>
    </location>
    <ligand>
        <name>Mg(2+)</name>
        <dbReference type="ChEBI" id="CHEBI:18420"/>
        <note>shared with alpha subunit</note>
    </ligand>
</feature>
<dbReference type="Gene3D" id="3.30.930.10">
    <property type="entry name" value="Bira Bifunctional Protein, Domain 2"/>
    <property type="match status" value="1"/>
</dbReference>
<dbReference type="GO" id="GO:0004826">
    <property type="term" value="F:phenylalanine-tRNA ligase activity"/>
    <property type="evidence" value="ECO:0007669"/>
    <property type="project" value="UniProtKB-UniRule"/>
</dbReference>
<evidence type="ECO:0000259" key="16">
    <source>
        <dbReference type="PROSITE" id="PS51447"/>
    </source>
</evidence>
<evidence type="ECO:0000256" key="14">
    <source>
        <dbReference type="ARBA" id="ARBA00049255"/>
    </source>
</evidence>
<feature type="binding site" evidence="15">
    <location>
        <position position="337"/>
    </location>
    <ligand>
        <name>Mg(2+)</name>
        <dbReference type="ChEBI" id="CHEBI:18420"/>
        <note>shared with alpha subunit</note>
    </ligand>
</feature>
<dbReference type="PROSITE" id="PS51447">
    <property type="entry name" value="FDX_ACB"/>
    <property type="match status" value="1"/>
</dbReference>
<comment type="subunit">
    <text evidence="3 15">Tetramer of two alpha and two beta subunits.</text>
</comment>
<evidence type="ECO:0000256" key="9">
    <source>
        <dbReference type="ARBA" id="ARBA00022840"/>
    </source>
</evidence>
<evidence type="ECO:0000256" key="4">
    <source>
        <dbReference type="ARBA" id="ARBA00022490"/>
    </source>
</evidence>
<dbReference type="HAMAP" id="MF_00283">
    <property type="entry name" value="Phe_tRNA_synth_beta1"/>
    <property type="match status" value="1"/>
</dbReference>
<dbReference type="PANTHER" id="PTHR10947:SF0">
    <property type="entry name" value="PHENYLALANINE--TRNA LIGASE BETA SUBUNIT"/>
    <property type="match status" value="1"/>
</dbReference>
<dbReference type="NCBIfam" id="TIGR00472">
    <property type="entry name" value="pheT_bact"/>
    <property type="match status" value="1"/>
</dbReference>
<dbReference type="FunFam" id="3.30.70.380:FF:000001">
    <property type="entry name" value="Phenylalanine--tRNA ligase beta subunit"/>
    <property type="match status" value="1"/>
</dbReference>
<dbReference type="SUPFAM" id="SSF56037">
    <property type="entry name" value="PheT/TilS domain"/>
    <property type="match status" value="1"/>
</dbReference>
<evidence type="ECO:0000256" key="10">
    <source>
        <dbReference type="ARBA" id="ARBA00022842"/>
    </source>
</evidence>
<dbReference type="InterPro" id="IPR020825">
    <property type="entry name" value="Phe-tRNA_synthase-like_B3/B4"/>
</dbReference>
<dbReference type="GO" id="GO:0006432">
    <property type="term" value="P:phenylalanyl-tRNA aminoacylation"/>
    <property type="evidence" value="ECO:0007669"/>
    <property type="project" value="UniProtKB-UniRule"/>
</dbReference>
<dbReference type="EC" id="6.1.1.20" evidence="15"/>
<keyword evidence="6 15" id="KW-0436">Ligase</keyword>
<dbReference type="SMART" id="SM00873">
    <property type="entry name" value="B3_4"/>
    <property type="match status" value="1"/>
</dbReference>
<accession>A0A1G2H838</accession>
<feature type="domain" description="FDX-ACB" evidence="16">
    <location>
        <begin position="563"/>
        <end position="655"/>
    </location>
</feature>
<evidence type="ECO:0000256" key="11">
    <source>
        <dbReference type="ARBA" id="ARBA00022884"/>
    </source>
</evidence>
<dbReference type="CDD" id="cd00769">
    <property type="entry name" value="PheRS_beta_core"/>
    <property type="match status" value="1"/>
</dbReference>
<keyword evidence="11" id="KW-0694">RNA-binding</keyword>
<dbReference type="PROSITE" id="PS51483">
    <property type="entry name" value="B5"/>
    <property type="match status" value="1"/>
</dbReference>
<comment type="subcellular location">
    <subcellularLocation>
        <location evidence="1 15">Cytoplasm</location>
    </subcellularLocation>
</comment>
<evidence type="ECO:0000256" key="1">
    <source>
        <dbReference type="ARBA" id="ARBA00004496"/>
    </source>
</evidence>
<evidence type="ECO:0000313" key="19">
    <source>
        <dbReference type="Proteomes" id="UP000177932"/>
    </source>
</evidence>
<keyword evidence="7 15" id="KW-0479">Metal-binding</keyword>